<keyword evidence="1" id="KW-0489">Methyltransferase</keyword>
<dbReference type="Pfam" id="PF00856">
    <property type="entry name" value="SET"/>
    <property type="match status" value="1"/>
</dbReference>
<proteinExistence type="predicted"/>
<feature type="region of interest" description="Disordered" evidence="8">
    <location>
        <begin position="437"/>
        <end position="530"/>
    </location>
</feature>
<evidence type="ECO:0000256" key="7">
    <source>
        <dbReference type="ARBA" id="ARBA00023163"/>
    </source>
</evidence>
<dbReference type="Proteomes" id="UP000694867">
    <property type="component" value="Unplaced"/>
</dbReference>
<feature type="region of interest" description="Disordered" evidence="8">
    <location>
        <begin position="177"/>
        <end position="201"/>
    </location>
</feature>
<evidence type="ECO:0000256" key="6">
    <source>
        <dbReference type="ARBA" id="ARBA00023125"/>
    </source>
</evidence>
<feature type="compositionally biased region" description="Basic and acidic residues" evidence="8">
    <location>
        <begin position="495"/>
        <end position="513"/>
    </location>
</feature>
<dbReference type="CDD" id="cd19170">
    <property type="entry name" value="SET_KMT2A_2B"/>
    <property type="match status" value="1"/>
</dbReference>
<dbReference type="PROSITE" id="PS50868">
    <property type="entry name" value="POST_SET"/>
    <property type="match status" value="1"/>
</dbReference>
<feature type="compositionally biased region" description="Low complexity" evidence="8">
    <location>
        <begin position="242"/>
        <end position="255"/>
    </location>
</feature>
<feature type="domain" description="Post-SET" evidence="10">
    <location>
        <begin position="758"/>
        <end position="774"/>
    </location>
</feature>
<evidence type="ECO:0000259" key="10">
    <source>
        <dbReference type="PROSITE" id="PS50868"/>
    </source>
</evidence>
<protein>
    <submittedName>
        <fullName evidence="12">Uncharacterized protein LOC100900769</fullName>
    </submittedName>
</protein>
<evidence type="ECO:0000256" key="2">
    <source>
        <dbReference type="ARBA" id="ARBA00022679"/>
    </source>
</evidence>
<dbReference type="GO" id="GO:0003677">
    <property type="term" value="F:DNA binding"/>
    <property type="evidence" value="ECO:0007669"/>
    <property type="project" value="UniProtKB-KW"/>
</dbReference>
<keyword evidence="6" id="KW-0238">DNA-binding</keyword>
<feature type="region of interest" description="Disordered" evidence="8">
    <location>
        <begin position="588"/>
        <end position="615"/>
    </location>
</feature>
<evidence type="ECO:0000256" key="4">
    <source>
        <dbReference type="ARBA" id="ARBA00023015"/>
    </source>
</evidence>
<dbReference type="GeneID" id="100900769"/>
<dbReference type="SUPFAM" id="SSF82199">
    <property type="entry name" value="SET domain"/>
    <property type="match status" value="1"/>
</dbReference>
<keyword evidence="4" id="KW-0805">Transcription regulation</keyword>
<accession>A0AAJ7WH60</accession>
<dbReference type="KEGG" id="goe:100900769"/>
<feature type="region of interest" description="Disordered" evidence="8">
    <location>
        <begin position="238"/>
        <end position="257"/>
    </location>
</feature>
<evidence type="ECO:0000256" key="8">
    <source>
        <dbReference type="SAM" id="MobiDB-lite"/>
    </source>
</evidence>
<reference evidence="12" key="1">
    <citation type="submission" date="2025-08" db="UniProtKB">
        <authorList>
            <consortium name="RefSeq"/>
        </authorList>
    </citation>
    <scope>IDENTIFICATION</scope>
</reference>
<feature type="domain" description="SET" evidence="9">
    <location>
        <begin position="636"/>
        <end position="752"/>
    </location>
</feature>
<organism evidence="11 12">
    <name type="scientific">Galendromus occidentalis</name>
    <name type="common">western predatory mite</name>
    <dbReference type="NCBI Taxonomy" id="34638"/>
    <lineage>
        <taxon>Eukaryota</taxon>
        <taxon>Metazoa</taxon>
        <taxon>Ecdysozoa</taxon>
        <taxon>Arthropoda</taxon>
        <taxon>Chelicerata</taxon>
        <taxon>Arachnida</taxon>
        <taxon>Acari</taxon>
        <taxon>Parasitiformes</taxon>
        <taxon>Mesostigmata</taxon>
        <taxon>Gamasina</taxon>
        <taxon>Phytoseioidea</taxon>
        <taxon>Phytoseiidae</taxon>
        <taxon>Typhlodrominae</taxon>
        <taxon>Galendromus</taxon>
    </lineage>
</organism>
<keyword evidence="2" id="KW-0808">Transferase</keyword>
<dbReference type="InterPro" id="IPR046341">
    <property type="entry name" value="SET_dom_sf"/>
</dbReference>
<dbReference type="SMART" id="SM00508">
    <property type="entry name" value="PostSET"/>
    <property type="match status" value="1"/>
</dbReference>
<dbReference type="RefSeq" id="XP_028966677.1">
    <property type="nucleotide sequence ID" value="XM_029110844.1"/>
</dbReference>
<keyword evidence="7" id="KW-0804">Transcription</keyword>
<dbReference type="AlphaFoldDB" id="A0AAJ7WH60"/>
<evidence type="ECO:0000313" key="11">
    <source>
        <dbReference type="Proteomes" id="UP000694867"/>
    </source>
</evidence>
<dbReference type="Gene3D" id="2.170.270.10">
    <property type="entry name" value="SET domain"/>
    <property type="match status" value="1"/>
</dbReference>
<gene>
    <name evidence="12" type="primary">LOC100900769</name>
</gene>
<dbReference type="InterPro" id="IPR003616">
    <property type="entry name" value="Post-SET_dom"/>
</dbReference>
<name>A0AAJ7WH60_9ACAR</name>
<feature type="region of interest" description="Disordered" evidence="8">
    <location>
        <begin position="387"/>
        <end position="412"/>
    </location>
</feature>
<evidence type="ECO:0000259" key="9">
    <source>
        <dbReference type="PROSITE" id="PS50280"/>
    </source>
</evidence>
<dbReference type="InterPro" id="IPR047219">
    <property type="entry name" value="KMT2A_2B_SET"/>
</dbReference>
<feature type="compositionally biased region" description="Acidic residues" evidence="8">
    <location>
        <begin position="595"/>
        <end position="608"/>
    </location>
</feature>
<sequence>MTSASLYSLNSPLSVPPMYVPPMLAQTSLSIPPLSAKIDYSPAASGLITGEFPVSEIPCPYAGVPSLHSQYAVQPPFGGAPVLYHPSPTAPMAGYLSSSFATQQALLNAQVASSILPPYYATPSPSPLYSPSPSLDGNTEGLHAKLLHQQSMYKAAPLGFLGPLPGTTMMGGSFQSVTPATPEVTPSPAPPTPTLQKPTPTKAMPGNNPFGVDYIFANSISPLSQVPVKRELMSPVIKREGPSPSSAHTSSSHGSIIQPTPVIVKSKHEMPAKPKAILAKPQPVMATALGYPFRPLKMEHPHPFSYHPYASAAPFTSITPSSIQSSQRHSHSMPLRLPDPTPGSFESHLSSLSKVITATFGQAEQMSINHQKLAQISQQSVMAAVAQQHKEMERRKELIREKERREQRNKEQREVIVIKEESQDSFQKLDLFRTTSSASSSSTLVATDQGRASVPSSLVDKGDNSKPSSPSRIATPGPLDSSQCRKRKKPSILQIREKDATGMGNKESKKDVYSFESEGDETGGTKSGAVLPSFKSKAFASAAHRKRTVVADEVAQAKFPSITESCARATVYTRKGAYDMFDFLASRHRKPPRDEDSDEDSSDEEGGEEVSQRQRRIDKDLHMVMQFYSLKDTARQTVGVFRSKIHRRGVFAKRAIDAGEMVIEYSGELIRAVLTDKREQLYKARGIDCYMFKIDEDEVVDATMHGNAARFINHSCDPNCYSKCIEIFGKKHIVIYSQKRIKVGEELTYDYKFPKEDVKVPCTCGARKCRRYLN</sequence>
<evidence type="ECO:0000256" key="5">
    <source>
        <dbReference type="ARBA" id="ARBA00023117"/>
    </source>
</evidence>
<dbReference type="GO" id="GO:0032259">
    <property type="term" value="P:methylation"/>
    <property type="evidence" value="ECO:0007669"/>
    <property type="project" value="UniProtKB-KW"/>
</dbReference>
<keyword evidence="11" id="KW-1185">Reference proteome</keyword>
<dbReference type="FunFam" id="2.170.270.10:FF:000004">
    <property type="entry name" value="Histone-lysine N-methyltransferase"/>
    <property type="match status" value="1"/>
</dbReference>
<evidence type="ECO:0000313" key="12">
    <source>
        <dbReference type="RefSeq" id="XP_028966677.1"/>
    </source>
</evidence>
<evidence type="ECO:0000256" key="3">
    <source>
        <dbReference type="ARBA" id="ARBA00022691"/>
    </source>
</evidence>
<evidence type="ECO:0000256" key="1">
    <source>
        <dbReference type="ARBA" id="ARBA00022603"/>
    </source>
</evidence>
<feature type="compositionally biased region" description="Basic and acidic residues" evidence="8">
    <location>
        <begin position="388"/>
        <end position="412"/>
    </location>
</feature>
<dbReference type="InterPro" id="IPR001214">
    <property type="entry name" value="SET_dom"/>
</dbReference>
<keyword evidence="3" id="KW-0949">S-adenosyl-L-methionine</keyword>
<dbReference type="PANTHER" id="PTHR45838">
    <property type="entry name" value="HISTONE-LYSINE-N-METHYLTRANSFERASE 2 KMT2 FAMILY MEMBER"/>
    <property type="match status" value="1"/>
</dbReference>
<dbReference type="GO" id="GO:0042800">
    <property type="term" value="F:histone H3K4 methyltransferase activity"/>
    <property type="evidence" value="ECO:0007669"/>
    <property type="project" value="UniProtKB-ARBA"/>
</dbReference>
<dbReference type="PROSITE" id="PS50280">
    <property type="entry name" value="SET"/>
    <property type="match status" value="1"/>
</dbReference>
<dbReference type="SMART" id="SM00317">
    <property type="entry name" value="SET"/>
    <property type="match status" value="1"/>
</dbReference>
<keyword evidence="5" id="KW-0103">Bromodomain</keyword>